<proteinExistence type="predicted"/>
<name>A0A6A4TG94_SCOMX</name>
<evidence type="ECO:0000313" key="3">
    <source>
        <dbReference type="Proteomes" id="UP000438429"/>
    </source>
</evidence>
<accession>A0A6A4TG94</accession>
<reference evidence="2 3" key="1">
    <citation type="submission" date="2019-06" db="EMBL/GenBank/DDBJ databases">
        <title>Draft genomes of female and male turbot (Scophthalmus maximus).</title>
        <authorList>
            <person name="Xu H."/>
            <person name="Xu X.-W."/>
            <person name="Shao C."/>
            <person name="Chen S."/>
        </authorList>
    </citation>
    <scope>NUCLEOTIDE SEQUENCE [LARGE SCALE GENOMIC DNA]</scope>
    <source>
        <strain evidence="2">Ysfricsl-2016a</strain>
        <tissue evidence="2">Blood</tissue>
    </source>
</reference>
<dbReference type="EMBL" id="VEVO01000003">
    <property type="protein sequence ID" value="KAF0044215.1"/>
    <property type="molecule type" value="Genomic_DNA"/>
</dbReference>
<evidence type="ECO:0000313" key="2">
    <source>
        <dbReference type="EMBL" id="KAF0044215.1"/>
    </source>
</evidence>
<gene>
    <name evidence="2" type="ORF">F2P81_003373</name>
</gene>
<comment type="caution">
    <text evidence="2">The sequence shown here is derived from an EMBL/GenBank/DDBJ whole genome shotgun (WGS) entry which is preliminary data.</text>
</comment>
<feature type="region of interest" description="Disordered" evidence="1">
    <location>
        <begin position="80"/>
        <end position="136"/>
    </location>
</feature>
<sequence>MKRSPASNTTTDIIFHFLMSHKVVRYDQITFNGRNCPFVAEKPSECYPSCVTFTLDVDSRCVETRVSGSYHASVFMNGRDGSADSRSVRASLQVSPPQTRYRTEPPTRYRSAGRPATATDPLQVRATDPLQDRATDPLQVRATDPLQLKSTVVQKILMINIKPNCKYRLGEEV</sequence>
<organism evidence="2 3">
    <name type="scientific">Scophthalmus maximus</name>
    <name type="common">Turbot</name>
    <name type="synonym">Psetta maxima</name>
    <dbReference type="NCBI Taxonomy" id="52904"/>
    <lineage>
        <taxon>Eukaryota</taxon>
        <taxon>Metazoa</taxon>
        <taxon>Chordata</taxon>
        <taxon>Craniata</taxon>
        <taxon>Vertebrata</taxon>
        <taxon>Euteleostomi</taxon>
        <taxon>Actinopterygii</taxon>
        <taxon>Neopterygii</taxon>
        <taxon>Teleostei</taxon>
        <taxon>Neoteleostei</taxon>
        <taxon>Acanthomorphata</taxon>
        <taxon>Carangaria</taxon>
        <taxon>Pleuronectiformes</taxon>
        <taxon>Pleuronectoidei</taxon>
        <taxon>Scophthalmidae</taxon>
        <taxon>Scophthalmus</taxon>
    </lineage>
</organism>
<evidence type="ECO:0000256" key="1">
    <source>
        <dbReference type="SAM" id="MobiDB-lite"/>
    </source>
</evidence>
<protein>
    <submittedName>
        <fullName evidence="2">Uncharacterized protein</fullName>
    </submittedName>
</protein>
<dbReference type="Proteomes" id="UP000438429">
    <property type="component" value="Unassembled WGS sequence"/>
</dbReference>
<dbReference type="AlphaFoldDB" id="A0A6A4TG94"/>